<reference evidence="1 2" key="3">
    <citation type="journal article" date="2016" name="FEMS Yeast Res.">
        <title>Curation of the genome annotation of Pichia pastoris (Komagataella phaffii) CBS7435 from gene level to protein function.</title>
        <authorList>
            <person name="Valli M."/>
            <person name="Tatto N.E."/>
            <person name="Peymann A."/>
            <person name="Gruber C."/>
            <person name="Landes N."/>
            <person name="Ekker H."/>
            <person name="Thallinger G.G."/>
            <person name="Mattanovich D."/>
            <person name="Gasser B."/>
            <person name="Graf A.B."/>
        </authorList>
    </citation>
    <scope>GENOME REANNOTATION</scope>
    <source>
        <strain evidence="1 2">ATCC 76273 / CBS 7435 / CECT 11047 / NRRL Y-11430 / Wegner 21-1</strain>
    </source>
</reference>
<reference key="2">
    <citation type="submission" date="2011-04" db="EMBL/GenBank/DDBJ databases">
        <title>High-quality genome sequence of Pichia pastoris CBS 7435.</title>
        <authorList>
            <person name="Kueberl A."/>
            <person name="Schneider J."/>
            <person name="Thallinger G.G."/>
            <person name="Anderl I."/>
            <person name="Wibberg D."/>
            <person name="Hajek T."/>
            <person name="Jaenicke S."/>
            <person name="Brinkrolf K."/>
            <person name="Goesmann A."/>
            <person name="Szczepanowski R."/>
            <person name="Puehler A."/>
            <person name="Schwab H."/>
            <person name="Glieder A."/>
            <person name="Pichler H."/>
        </authorList>
    </citation>
    <scope>NUCLEOTIDE SEQUENCE</scope>
    <source>
        <strain>CBS 7435</strain>
    </source>
</reference>
<proteinExistence type="predicted"/>
<name>F2QQC8_KOMPC</name>
<dbReference type="Proteomes" id="UP000006853">
    <property type="component" value="Chromosome 1"/>
</dbReference>
<protein>
    <submittedName>
        <fullName evidence="1">Uncharacterized protein</fullName>
    </submittedName>
</protein>
<keyword evidence="2" id="KW-1185">Reference proteome</keyword>
<gene>
    <name evidence="1" type="ordered locus">PP7435_Chr1-1493</name>
</gene>
<accession>F2QQC8</accession>
<reference evidence="1 2" key="1">
    <citation type="journal article" date="2011" name="J. Biotechnol.">
        <title>High-quality genome sequence of Pichia pastoris CBS7435.</title>
        <authorList>
            <person name="Kuberl A."/>
            <person name="Schneider J."/>
            <person name="Thallinger G.G."/>
            <person name="Anderl I."/>
            <person name="Wibberg D."/>
            <person name="Hajek T."/>
            <person name="Jaenicke S."/>
            <person name="Brinkrolf K."/>
            <person name="Goesmann A."/>
            <person name="Szczepanowski R."/>
            <person name="Puhler A."/>
            <person name="Schwab H."/>
            <person name="Glieder A."/>
            <person name="Pichler H."/>
        </authorList>
    </citation>
    <scope>NUCLEOTIDE SEQUENCE [LARGE SCALE GENOMIC DNA]</scope>
    <source>
        <strain evidence="2">ATCC 76273 / CBS 7435 / CECT 11047 / NRRL Y-11430 / Wegner 21-1</strain>
    </source>
</reference>
<evidence type="ECO:0000313" key="1">
    <source>
        <dbReference type="EMBL" id="CCA37606.1"/>
    </source>
</evidence>
<dbReference type="HOGENOM" id="CLU_1627698_0_0_1"/>
<evidence type="ECO:0000313" key="2">
    <source>
        <dbReference type="Proteomes" id="UP000006853"/>
    </source>
</evidence>
<dbReference type="AlphaFoldDB" id="F2QQC8"/>
<dbReference type="EMBL" id="FR839628">
    <property type="protein sequence ID" value="CCA37606.1"/>
    <property type="molecule type" value="Genomic_DNA"/>
</dbReference>
<sequence>MPMWTFYFVIRENDDIVLKAKTMGFCCERVLDMLLENYMWNIQINNFSPDESVFPENSPDHYQSEDKLRIYNQAEQNKIELDYVSYLNAESEKDAYMKELDQDQFCNRYFIYVEDGKSYIKCVTKTMDWRKEIKWCQPLLKKMFFDTDDNYEENYYQDFEIDS</sequence>
<organism evidence="1 2">
    <name type="scientific">Komagataella phaffii (strain ATCC 76273 / CBS 7435 / CECT 11047 / NRRL Y-11430 / Wegner 21-1)</name>
    <name type="common">Yeast</name>
    <name type="synonym">Pichia pastoris</name>
    <dbReference type="NCBI Taxonomy" id="981350"/>
    <lineage>
        <taxon>Eukaryota</taxon>
        <taxon>Fungi</taxon>
        <taxon>Dikarya</taxon>
        <taxon>Ascomycota</taxon>
        <taxon>Saccharomycotina</taxon>
        <taxon>Pichiomycetes</taxon>
        <taxon>Pichiales</taxon>
        <taxon>Pichiaceae</taxon>
        <taxon>Komagataella</taxon>
    </lineage>
</organism>